<feature type="domain" description="SET" evidence="5">
    <location>
        <begin position="42"/>
        <end position="144"/>
    </location>
</feature>
<keyword evidence="3" id="KW-0949">S-adenosyl-L-methionine</keyword>
<dbReference type="InterPro" id="IPR001214">
    <property type="entry name" value="SET_dom"/>
</dbReference>
<dbReference type="Proteomes" id="UP000774617">
    <property type="component" value="Unassembled WGS sequence"/>
</dbReference>
<dbReference type="InterPro" id="IPR003616">
    <property type="entry name" value="Post-SET_dom"/>
</dbReference>
<keyword evidence="2" id="KW-0808">Transferase</keyword>
<feature type="domain" description="Post-SET" evidence="6">
    <location>
        <begin position="152"/>
        <end position="168"/>
    </location>
</feature>
<dbReference type="PROSITE" id="PS50868">
    <property type="entry name" value="POST_SET"/>
    <property type="match status" value="1"/>
</dbReference>
<evidence type="ECO:0000256" key="4">
    <source>
        <dbReference type="SAM" id="MobiDB-lite"/>
    </source>
</evidence>
<evidence type="ECO:0000256" key="1">
    <source>
        <dbReference type="ARBA" id="ARBA00022603"/>
    </source>
</evidence>
<reference evidence="7 8" key="1">
    <citation type="journal article" date="2021" name="Nat. Commun.">
        <title>Genetic determinants of endophytism in the Arabidopsis root mycobiome.</title>
        <authorList>
            <person name="Mesny F."/>
            <person name="Miyauchi S."/>
            <person name="Thiergart T."/>
            <person name="Pickel B."/>
            <person name="Atanasova L."/>
            <person name="Karlsson M."/>
            <person name="Huettel B."/>
            <person name="Barry K.W."/>
            <person name="Haridas S."/>
            <person name="Chen C."/>
            <person name="Bauer D."/>
            <person name="Andreopoulos W."/>
            <person name="Pangilinan J."/>
            <person name="LaButti K."/>
            <person name="Riley R."/>
            <person name="Lipzen A."/>
            <person name="Clum A."/>
            <person name="Drula E."/>
            <person name="Henrissat B."/>
            <person name="Kohler A."/>
            <person name="Grigoriev I.V."/>
            <person name="Martin F.M."/>
            <person name="Hacquard S."/>
        </authorList>
    </citation>
    <scope>NUCLEOTIDE SEQUENCE [LARGE SCALE GENOMIC DNA]</scope>
    <source>
        <strain evidence="7 8">MPI-SDFR-AT-0080</strain>
    </source>
</reference>
<evidence type="ECO:0000259" key="5">
    <source>
        <dbReference type="PROSITE" id="PS50280"/>
    </source>
</evidence>
<dbReference type="Gene3D" id="2.170.270.10">
    <property type="entry name" value="SET domain"/>
    <property type="match status" value="1"/>
</dbReference>
<evidence type="ECO:0000256" key="3">
    <source>
        <dbReference type="ARBA" id="ARBA00022691"/>
    </source>
</evidence>
<gene>
    <name evidence="7" type="ORF">B0J12DRAFT_415062</name>
</gene>
<dbReference type="InterPro" id="IPR053201">
    <property type="entry name" value="Flavunoidine_N-MTase"/>
</dbReference>
<evidence type="ECO:0008006" key="9">
    <source>
        <dbReference type="Google" id="ProtNLM"/>
    </source>
</evidence>
<keyword evidence="1" id="KW-0489">Methyltransferase</keyword>
<dbReference type="PANTHER" id="PTHR12350:SF19">
    <property type="entry name" value="SET DOMAIN-CONTAINING PROTEIN"/>
    <property type="match status" value="1"/>
</dbReference>
<proteinExistence type="predicted"/>
<accession>A0ABQ8FRT2</accession>
<dbReference type="EMBL" id="JAGTJR010000070">
    <property type="protein sequence ID" value="KAH7018681.1"/>
    <property type="molecule type" value="Genomic_DNA"/>
</dbReference>
<dbReference type="SUPFAM" id="SSF82199">
    <property type="entry name" value="SET domain"/>
    <property type="match status" value="1"/>
</dbReference>
<organism evidence="7 8">
    <name type="scientific">Macrophomina phaseolina</name>
    <dbReference type="NCBI Taxonomy" id="35725"/>
    <lineage>
        <taxon>Eukaryota</taxon>
        <taxon>Fungi</taxon>
        <taxon>Dikarya</taxon>
        <taxon>Ascomycota</taxon>
        <taxon>Pezizomycotina</taxon>
        <taxon>Dothideomycetes</taxon>
        <taxon>Dothideomycetes incertae sedis</taxon>
        <taxon>Botryosphaeriales</taxon>
        <taxon>Botryosphaeriaceae</taxon>
        <taxon>Macrophomina</taxon>
    </lineage>
</organism>
<dbReference type="PANTHER" id="PTHR12350">
    <property type="entry name" value="HISTONE-LYSINE N-METHYLTRANSFERASE-RELATED"/>
    <property type="match status" value="1"/>
</dbReference>
<feature type="region of interest" description="Disordered" evidence="4">
    <location>
        <begin position="1"/>
        <end position="21"/>
    </location>
</feature>
<sequence length="230" mass="25134">MAVTASINPPSAAPGTKINGTTTTATLHQKPVSNGAPTPTDQDLDTLLTVVHGPNYTTKAVSKVSLPPNAVFARLTRATPAPAPLYTTVQSGRSSHVELNSDLRYVNHSCEPNLIFDMARGEVRVNPLKEDGLREGDELTFWYPSTEWSMDRAFDCECGSPACMGRVEGAKALDDKTMDRYWVSEHVRELRDEQRARKAANRVSSGGLGGLGYVWRSSTPFSPPLFFFAF</sequence>
<evidence type="ECO:0000259" key="6">
    <source>
        <dbReference type="PROSITE" id="PS50868"/>
    </source>
</evidence>
<evidence type="ECO:0000256" key="2">
    <source>
        <dbReference type="ARBA" id="ARBA00022679"/>
    </source>
</evidence>
<dbReference type="InterPro" id="IPR046341">
    <property type="entry name" value="SET_dom_sf"/>
</dbReference>
<evidence type="ECO:0000313" key="7">
    <source>
        <dbReference type="EMBL" id="KAH7018681.1"/>
    </source>
</evidence>
<evidence type="ECO:0000313" key="8">
    <source>
        <dbReference type="Proteomes" id="UP000774617"/>
    </source>
</evidence>
<dbReference type="PROSITE" id="PS50280">
    <property type="entry name" value="SET"/>
    <property type="match status" value="1"/>
</dbReference>
<keyword evidence="8" id="KW-1185">Reference proteome</keyword>
<dbReference type="Pfam" id="PF00856">
    <property type="entry name" value="SET"/>
    <property type="match status" value="1"/>
</dbReference>
<comment type="caution">
    <text evidence="7">The sequence shown here is derived from an EMBL/GenBank/DDBJ whole genome shotgun (WGS) entry which is preliminary data.</text>
</comment>
<name>A0ABQ8FRT2_9PEZI</name>
<protein>
    <recommendedName>
        <fullName evidence="9">Post-SET domain-containing protein</fullName>
    </recommendedName>
</protein>